<protein>
    <recommendedName>
        <fullName evidence="1">DUF7730 domain-containing protein</fullName>
    </recommendedName>
</protein>
<dbReference type="PANTHER" id="PTHR42085">
    <property type="entry name" value="F-BOX DOMAIN-CONTAINING PROTEIN"/>
    <property type="match status" value="1"/>
</dbReference>
<dbReference type="InterPro" id="IPR056632">
    <property type="entry name" value="DUF7730"/>
</dbReference>
<name>A0A6A6ZHZ1_9PLEO</name>
<evidence type="ECO:0000259" key="1">
    <source>
        <dbReference type="Pfam" id="PF24864"/>
    </source>
</evidence>
<dbReference type="AlphaFoldDB" id="A0A6A6ZHZ1"/>
<gene>
    <name evidence="2" type="ORF">CC86DRAFT_412194</name>
</gene>
<evidence type="ECO:0000313" key="3">
    <source>
        <dbReference type="Proteomes" id="UP000799424"/>
    </source>
</evidence>
<dbReference type="Pfam" id="PF24864">
    <property type="entry name" value="DUF7730"/>
    <property type="match status" value="1"/>
</dbReference>
<dbReference type="EMBL" id="MU006241">
    <property type="protein sequence ID" value="KAF2820319.1"/>
    <property type="molecule type" value="Genomic_DNA"/>
</dbReference>
<reference evidence="2" key="1">
    <citation type="journal article" date="2020" name="Stud. Mycol.">
        <title>101 Dothideomycetes genomes: a test case for predicting lifestyles and emergence of pathogens.</title>
        <authorList>
            <person name="Haridas S."/>
            <person name="Albert R."/>
            <person name="Binder M."/>
            <person name="Bloem J."/>
            <person name="Labutti K."/>
            <person name="Salamov A."/>
            <person name="Andreopoulos B."/>
            <person name="Baker S."/>
            <person name="Barry K."/>
            <person name="Bills G."/>
            <person name="Bluhm B."/>
            <person name="Cannon C."/>
            <person name="Castanera R."/>
            <person name="Culley D."/>
            <person name="Daum C."/>
            <person name="Ezra D."/>
            <person name="Gonzalez J."/>
            <person name="Henrissat B."/>
            <person name="Kuo A."/>
            <person name="Liang C."/>
            <person name="Lipzen A."/>
            <person name="Lutzoni F."/>
            <person name="Magnuson J."/>
            <person name="Mondo S."/>
            <person name="Nolan M."/>
            <person name="Ohm R."/>
            <person name="Pangilinan J."/>
            <person name="Park H.-J."/>
            <person name="Ramirez L."/>
            <person name="Alfaro M."/>
            <person name="Sun H."/>
            <person name="Tritt A."/>
            <person name="Yoshinaga Y."/>
            <person name="Zwiers L.-H."/>
            <person name="Turgeon B."/>
            <person name="Goodwin S."/>
            <person name="Spatafora J."/>
            <person name="Crous P."/>
            <person name="Grigoriev I."/>
        </authorList>
    </citation>
    <scope>NUCLEOTIDE SEQUENCE</scope>
    <source>
        <strain evidence="2">CBS 113818</strain>
    </source>
</reference>
<sequence length="569" mass="64731">MASTRARCGVAAPIRKGTSKSADNSEPSFLTTLPPEIRNNIYECVFLRDEPIFIVDAHEYTKPPVWDEKRPLIFYDDDDDGYDGYRYVNKPMKAHDCQFAVTLLRTCRQIYSESSGLFYGANDFVVSSVGSHYYFLNKVAIDIGPQCPDLCYDHHEEIDIMQLVKLLWTKPAAQLRLTFADSGRALDKRIHLRLSQHSTTYLPTQPNMLNNILESLVVKDDLKIRRYSRFDCLVHEIALDTNLRYGRVVFNSSNTSHGCWTANLEQRFTTSATGMSSAWCPPVTAYSLPIIRGNSFERILRYALASEDPIVFDLDEHKDVGFDNRLCAVNRTWSLHAMDAFRTTNVIILRMLTLENKTSFSDFCALCMWHQDRISRFWPDDHSPPEPPSIELCFSANQKETCLQSLEINIVELIKLTRRWGPTNIVKFKLETGSDERAVHSTSSLTMGGLHRNCFVALSECLVHYPAALLDEHLQVWIDGEGRVRRAVIPASEFTYERDTANALDLSMPSQLLDKDYSALITPLVEKIMGHGGPYPQCRFSGDVNSLIGIWMRLKESSGCWDAIEGSLY</sequence>
<accession>A0A6A6ZHZ1</accession>
<feature type="domain" description="DUF7730" evidence="1">
    <location>
        <begin position="26"/>
        <end position="134"/>
    </location>
</feature>
<proteinExistence type="predicted"/>
<organism evidence="2 3">
    <name type="scientific">Ophiobolus disseminans</name>
    <dbReference type="NCBI Taxonomy" id="1469910"/>
    <lineage>
        <taxon>Eukaryota</taxon>
        <taxon>Fungi</taxon>
        <taxon>Dikarya</taxon>
        <taxon>Ascomycota</taxon>
        <taxon>Pezizomycotina</taxon>
        <taxon>Dothideomycetes</taxon>
        <taxon>Pleosporomycetidae</taxon>
        <taxon>Pleosporales</taxon>
        <taxon>Pleosporineae</taxon>
        <taxon>Phaeosphaeriaceae</taxon>
        <taxon>Ophiobolus</taxon>
    </lineage>
</organism>
<dbReference type="InterPro" id="IPR038883">
    <property type="entry name" value="AN11006-like"/>
</dbReference>
<dbReference type="PANTHER" id="PTHR42085:SF1">
    <property type="entry name" value="F-BOX DOMAIN-CONTAINING PROTEIN"/>
    <property type="match status" value="1"/>
</dbReference>
<dbReference type="OrthoDB" id="3798351at2759"/>
<evidence type="ECO:0000313" key="2">
    <source>
        <dbReference type="EMBL" id="KAF2820319.1"/>
    </source>
</evidence>
<keyword evidence="3" id="KW-1185">Reference proteome</keyword>
<dbReference type="Proteomes" id="UP000799424">
    <property type="component" value="Unassembled WGS sequence"/>
</dbReference>